<keyword evidence="6" id="KW-1185">Reference proteome</keyword>
<accession>A0A840PBG9</accession>
<evidence type="ECO:0000313" key="6">
    <source>
        <dbReference type="Proteomes" id="UP000578449"/>
    </source>
</evidence>
<evidence type="ECO:0000256" key="1">
    <source>
        <dbReference type="ARBA" id="ARBA00023015"/>
    </source>
</evidence>
<dbReference type="SUPFAM" id="SSF53822">
    <property type="entry name" value="Periplasmic binding protein-like I"/>
    <property type="match status" value="1"/>
</dbReference>
<protein>
    <submittedName>
        <fullName evidence="5">DNA-binding LacI/PurR family transcriptional regulator</fullName>
    </submittedName>
</protein>
<evidence type="ECO:0000256" key="2">
    <source>
        <dbReference type="ARBA" id="ARBA00023125"/>
    </source>
</evidence>
<evidence type="ECO:0000313" key="5">
    <source>
        <dbReference type="EMBL" id="MBB5134527.1"/>
    </source>
</evidence>
<dbReference type="EMBL" id="JACHGN010000008">
    <property type="protein sequence ID" value="MBB5134527.1"/>
    <property type="molecule type" value="Genomic_DNA"/>
</dbReference>
<evidence type="ECO:0000256" key="3">
    <source>
        <dbReference type="ARBA" id="ARBA00023163"/>
    </source>
</evidence>
<dbReference type="AlphaFoldDB" id="A0A840PBG9"/>
<dbReference type="Gene3D" id="3.40.50.2300">
    <property type="match status" value="1"/>
</dbReference>
<comment type="caution">
    <text evidence="5">The sequence shown here is derived from an EMBL/GenBank/DDBJ whole genome shotgun (WGS) entry which is preliminary data.</text>
</comment>
<dbReference type="InterPro" id="IPR028082">
    <property type="entry name" value="Peripla_BP_I"/>
</dbReference>
<sequence>MHRRHHRRRSGAGDVSLAGFDDLPPAADIGLTTVHVPHEELGRTAVRLALSNETPVAEHLLLGTHIIVRDSVRPLLPEPPA</sequence>
<organism evidence="5 6">
    <name type="scientific">Thermocatellispora tengchongensis</name>
    <dbReference type="NCBI Taxonomy" id="1073253"/>
    <lineage>
        <taxon>Bacteria</taxon>
        <taxon>Bacillati</taxon>
        <taxon>Actinomycetota</taxon>
        <taxon>Actinomycetes</taxon>
        <taxon>Streptosporangiales</taxon>
        <taxon>Streptosporangiaceae</taxon>
        <taxon>Thermocatellispora</taxon>
    </lineage>
</organism>
<evidence type="ECO:0000259" key="4">
    <source>
        <dbReference type="Pfam" id="PF13377"/>
    </source>
</evidence>
<feature type="domain" description="Transcriptional regulator LacI/GalR-like sensor" evidence="4">
    <location>
        <begin position="13"/>
        <end position="72"/>
    </location>
</feature>
<dbReference type="GO" id="GO:0003677">
    <property type="term" value="F:DNA binding"/>
    <property type="evidence" value="ECO:0007669"/>
    <property type="project" value="UniProtKB-KW"/>
</dbReference>
<dbReference type="Pfam" id="PF13377">
    <property type="entry name" value="Peripla_BP_3"/>
    <property type="match status" value="1"/>
</dbReference>
<reference evidence="5 6" key="1">
    <citation type="submission" date="2020-08" db="EMBL/GenBank/DDBJ databases">
        <title>Genomic Encyclopedia of Type Strains, Phase IV (KMG-IV): sequencing the most valuable type-strain genomes for metagenomic binning, comparative biology and taxonomic classification.</title>
        <authorList>
            <person name="Goeker M."/>
        </authorList>
    </citation>
    <scope>NUCLEOTIDE SEQUENCE [LARGE SCALE GENOMIC DNA]</scope>
    <source>
        <strain evidence="5 6">DSM 45615</strain>
    </source>
</reference>
<keyword evidence="2 5" id="KW-0238">DNA-binding</keyword>
<name>A0A840PBG9_9ACTN</name>
<dbReference type="RefSeq" id="WP_221336506.1">
    <property type="nucleotide sequence ID" value="NZ_BAABIX010000007.1"/>
</dbReference>
<keyword evidence="3" id="KW-0804">Transcription</keyword>
<gene>
    <name evidence="5" type="ORF">HNP84_004259</name>
</gene>
<keyword evidence="1" id="KW-0805">Transcription regulation</keyword>
<dbReference type="Proteomes" id="UP000578449">
    <property type="component" value="Unassembled WGS sequence"/>
</dbReference>
<proteinExistence type="predicted"/>
<dbReference type="InterPro" id="IPR046335">
    <property type="entry name" value="LacI/GalR-like_sensor"/>
</dbReference>